<dbReference type="AlphaFoldDB" id="A0A0N1PC75"/>
<dbReference type="EMBL" id="LJSK01000221">
    <property type="protein sequence ID" value="KPI84922.1"/>
    <property type="molecule type" value="Genomic_DNA"/>
</dbReference>
<evidence type="ECO:0000256" key="1">
    <source>
        <dbReference type="SAM" id="MobiDB-lite"/>
    </source>
</evidence>
<keyword evidence="3" id="KW-1185">Reference proteome</keyword>
<gene>
    <name evidence="2" type="ORF">ABL78_6014</name>
</gene>
<dbReference type="OMA" id="NDLEGIC"/>
<reference evidence="2 3" key="1">
    <citation type="journal article" date="2015" name="PLoS Pathog.">
        <title>Leptomonas seymouri: Adaptations to the Dixenous Life Cycle Analyzed by Genome Sequencing, Transcriptome Profiling and Co-infection with Leishmania donovani.</title>
        <authorList>
            <person name="Kraeva N."/>
            <person name="Butenko A."/>
            <person name="Hlavacova J."/>
            <person name="Kostygov A."/>
            <person name="Myskova J."/>
            <person name="Grybchuk D."/>
            <person name="Lestinova T."/>
            <person name="Votypka J."/>
            <person name="Volf P."/>
            <person name="Opperdoes F."/>
            <person name="Flegontov P."/>
            <person name="Lukes J."/>
            <person name="Yurchenko V."/>
        </authorList>
    </citation>
    <scope>NUCLEOTIDE SEQUENCE [LARGE SCALE GENOMIC DNA]</scope>
    <source>
        <strain evidence="2 3">ATCC 30220</strain>
    </source>
</reference>
<accession>A0A0N1PC75</accession>
<feature type="compositionally biased region" description="Polar residues" evidence="1">
    <location>
        <begin position="85"/>
        <end position="98"/>
    </location>
</feature>
<name>A0A0N1PC75_LEPSE</name>
<feature type="compositionally biased region" description="Polar residues" evidence="1">
    <location>
        <begin position="212"/>
        <end position="223"/>
    </location>
</feature>
<dbReference type="VEuPathDB" id="TriTrypDB:Lsey_0221_0030"/>
<proteinExistence type="predicted"/>
<dbReference type="Proteomes" id="UP000038009">
    <property type="component" value="Unassembled WGS sequence"/>
</dbReference>
<organism evidence="2 3">
    <name type="scientific">Leptomonas seymouri</name>
    <dbReference type="NCBI Taxonomy" id="5684"/>
    <lineage>
        <taxon>Eukaryota</taxon>
        <taxon>Discoba</taxon>
        <taxon>Euglenozoa</taxon>
        <taxon>Kinetoplastea</taxon>
        <taxon>Metakinetoplastina</taxon>
        <taxon>Trypanosomatida</taxon>
        <taxon>Trypanosomatidae</taxon>
        <taxon>Leishmaniinae</taxon>
        <taxon>Leptomonas</taxon>
    </lineage>
</organism>
<evidence type="ECO:0000313" key="3">
    <source>
        <dbReference type="Proteomes" id="UP000038009"/>
    </source>
</evidence>
<sequence>MSPFPEESKWPKNPLPPAPNSILMCGQTPSSVEAASRKGCCGGKVGSLSLICDGSNPLVPALRLYGTQLPRLDEADMSVPAKPSAHTSNSSSPPQQEQRALKCFPPLSVRSLGSTPCKSDKMAHSGMVGEVTATSVEVPIGMARRTSVRFLPSQGANGAGTGQTGDAVPGCCRTDGGSARPSAGGAEMMSPRCGTPHRLPGDAYSRRGDRTSAVSTQSCSQRPDSPHQHPGMQDTNIRHSGNDLEGICFLPLGFSSSLHSARVQSHNSVSGILPTGTDGASTSAPSLLSPASILHKSSMTTLSRPSYTTSGNASHQLWRSSQFFGARSGAKDSRCEPECLHSSSSPRFVEDDLSQMQLLSRHDSDSSEDARIVEGAKSVIECFRKRNSAPSTSCGL</sequence>
<comment type="caution">
    <text evidence="2">The sequence shown here is derived from an EMBL/GenBank/DDBJ whole genome shotgun (WGS) entry which is preliminary data.</text>
</comment>
<feature type="region of interest" description="Disordered" evidence="1">
    <location>
        <begin position="78"/>
        <end position="99"/>
    </location>
</feature>
<feature type="region of interest" description="Disordered" evidence="1">
    <location>
        <begin position="178"/>
        <end position="239"/>
    </location>
</feature>
<protein>
    <submittedName>
        <fullName evidence="2">Uncharacterized protein</fullName>
    </submittedName>
</protein>
<evidence type="ECO:0000313" key="2">
    <source>
        <dbReference type="EMBL" id="KPI84922.1"/>
    </source>
</evidence>